<feature type="coiled-coil region" evidence="1">
    <location>
        <begin position="417"/>
        <end position="493"/>
    </location>
</feature>
<dbReference type="OrthoDB" id="680851at2759"/>
<dbReference type="PANTHER" id="PTHR34562">
    <property type="entry name" value="WPP DOMAIN-INTERACTING PROTEIN 2"/>
    <property type="match status" value="1"/>
</dbReference>
<sequence>MDLEGSSKPEYVDDEEEGSSTLRTTPSLRENGDVSSQEQHKFGSSVRIDLAERIGEVVSPAGASMFPKSAAESERNKESVLNSGVSSLTTVSAVATTPASTKGQGLRKWRRRRRHVIKNGTSNAESAQILKRRFPTTETLKAPEENKVKSRSEDEDEVEISVASPGSQNARLVSFPDKVFLNQELELLASIGFCIGMDSDNSEDRSSKSSTAVSAPRLKHELLGFGKERGNAKNLSERDSAHVVQQRGQHLDVGAVDSGTKCSDNFKFDKENSYSSVESELQRSPVGVVRQGSTASINGNHGIKSLNFDGEYSDEGSTLAGNRLNHCTENRELENPSGEQLDDELLDEGTQNSVNYQPPSDYDPFAESIANLQEAQEALENEVQKIAALGRETVFEDTDSQLDGTETSSCPTLDLHMNELNRKVEHLESMLEDAAETIKAKEQKVIELEAIICKAHLLQTEDKTHQFFLQEHLSYTESELEALIRKAMEAEIEYLILTRTSQNWKVLAEDQFALFEEQRSLCCGYQEQMMQNLRQVEQRASHLKDQSERLAAYSEELSRTEKVLTLQNQVMTFEA</sequence>
<dbReference type="AlphaFoldDB" id="A0A835PVW9"/>
<reference evidence="3 4" key="1">
    <citation type="journal article" date="2020" name="Nat. Food">
        <title>A phased Vanilla planifolia genome enables genetic improvement of flavour and production.</title>
        <authorList>
            <person name="Hasing T."/>
            <person name="Tang H."/>
            <person name="Brym M."/>
            <person name="Khazi F."/>
            <person name="Huang T."/>
            <person name="Chambers A.H."/>
        </authorList>
    </citation>
    <scope>NUCLEOTIDE SEQUENCE [LARGE SCALE GENOMIC DNA]</scope>
    <source>
        <tissue evidence="3">Leaf</tissue>
    </source>
</reference>
<dbReference type="PANTHER" id="PTHR34562:SF8">
    <property type="entry name" value="WPP DOMAIN-INTERACTING PROTEIN 1"/>
    <property type="match status" value="1"/>
</dbReference>
<feature type="region of interest" description="Disordered" evidence="2">
    <location>
        <begin position="59"/>
        <end position="163"/>
    </location>
</feature>
<feature type="compositionally biased region" description="Polar residues" evidence="2">
    <location>
        <begin position="19"/>
        <end position="37"/>
    </location>
</feature>
<name>A0A835PVW9_VANPL</name>
<keyword evidence="1" id="KW-0175">Coiled coil</keyword>
<organism evidence="3 4">
    <name type="scientific">Vanilla planifolia</name>
    <name type="common">Vanilla</name>
    <dbReference type="NCBI Taxonomy" id="51239"/>
    <lineage>
        <taxon>Eukaryota</taxon>
        <taxon>Viridiplantae</taxon>
        <taxon>Streptophyta</taxon>
        <taxon>Embryophyta</taxon>
        <taxon>Tracheophyta</taxon>
        <taxon>Spermatophyta</taxon>
        <taxon>Magnoliopsida</taxon>
        <taxon>Liliopsida</taxon>
        <taxon>Asparagales</taxon>
        <taxon>Orchidaceae</taxon>
        <taxon>Vanilloideae</taxon>
        <taxon>Vanilleae</taxon>
        <taxon>Vanilla</taxon>
    </lineage>
</organism>
<feature type="compositionally biased region" description="Low complexity" evidence="2">
    <location>
        <begin position="83"/>
        <end position="101"/>
    </location>
</feature>
<proteinExistence type="predicted"/>
<dbReference type="InterPro" id="IPR044696">
    <property type="entry name" value="WIP1/2/3"/>
</dbReference>
<evidence type="ECO:0000313" key="3">
    <source>
        <dbReference type="EMBL" id="KAG0459421.1"/>
    </source>
</evidence>
<comment type="caution">
    <text evidence="3">The sequence shown here is derived from an EMBL/GenBank/DDBJ whole genome shotgun (WGS) entry which is preliminary data.</text>
</comment>
<evidence type="ECO:0000256" key="2">
    <source>
        <dbReference type="SAM" id="MobiDB-lite"/>
    </source>
</evidence>
<accession>A0A835PVW9</accession>
<dbReference type="EMBL" id="JADCNM010000012">
    <property type="protein sequence ID" value="KAG0459421.1"/>
    <property type="molecule type" value="Genomic_DNA"/>
</dbReference>
<gene>
    <name evidence="3" type="ORF">HPP92_022549</name>
</gene>
<protein>
    <submittedName>
        <fullName evidence="3">Uncharacterized protein</fullName>
    </submittedName>
</protein>
<evidence type="ECO:0000256" key="1">
    <source>
        <dbReference type="SAM" id="Coils"/>
    </source>
</evidence>
<feature type="coiled-coil region" evidence="1">
    <location>
        <begin position="365"/>
        <end position="392"/>
    </location>
</feature>
<feature type="compositionally biased region" description="Basic and acidic residues" evidence="2">
    <location>
        <begin position="141"/>
        <end position="152"/>
    </location>
</feature>
<dbReference type="Proteomes" id="UP000639772">
    <property type="component" value="Chromosome 12"/>
</dbReference>
<feature type="compositionally biased region" description="Basic residues" evidence="2">
    <location>
        <begin position="105"/>
        <end position="117"/>
    </location>
</feature>
<feature type="region of interest" description="Disordered" evidence="2">
    <location>
        <begin position="1"/>
        <end position="43"/>
    </location>
</feature>
<feature type="compositionally biased region" description="Basic and acidic residues" evidence="2">
    <location>
        <begin position="1"/>
        <end position="11"/>
    </location>
</feature>
<feature type="coiled-coil region" evidence="1">
    <location>
        <begin position="526"/>
        <end position="563"/>
    </location>
</feature>
<evidence type="ECO:0000313" key="4">
    <source>
        <dbReference type="Proteomes" id="UP000639772"/>
    </source>
</evidence>